<gene>
    <name evidence="1" type="ORF">CR513_57342</name>
</gene>
<comment type="caution">
    <text evidence="1">The sequence shown here is derived from an EMBL/GenBank/DDBJ whole genome shotgun (WGS) entry which is preliminary data.</text>
</comment>
<dbReference type="Proteomes" id="UP000257109">
    <property type="component" value="Unassembled WGS sequence"/>
</dbReference>
<proteinExistence type="predicted"/>
<keyword evidence="2" id="KW-1185">Reference proteome</keyword>
<dbReference type="OrthoDB" id="1922870at2759"/>
<dbReference type="STRING" id="157652.A0A371EDL9"/>
<dbReference type="EMBL" id="QJKJ01014543">
    <property type="protein sequence ID" value="RDX64137.1"/>
    <property type="molecule type" value="Genomic_DNA"/>
</dbReference>
<evidence type="ECO:0000313" key="1">
    <source>
        <dbReference type="EMBL" id="RDX64137.1"/>
    </source>
</evidence>
<organism evidence="1 2">
    <name type="scientific">Mucuna pruriens</name>
    <name type="common">Velvet bean</name>
    <name type="synonym">Dolichos pruriens</name>
    <dbReference type="NCBI Taxonomy" id="157652"/>
    <lineage>
        <taxon>Eukaryota</taxon>
        <taxon>Viridiplantae</taxon>
        <taxon>Streptophyta</taxon>
        <taxon>Embryophyta</taxon>
        <taxon>Tracheophyta</taxon>
        <taxon>Spermatophyta</taxon>
        <taxon>Magnoliopsida</taxon>
        <taxon>eudicotyledons</taxon>
        <taxon>Gunneridae</taxon>
        <taxon>Pentapetalae</taxon>
        <taxon>rosids</taxon>
        <taxon>fabids</taxon>
        <taxon>Fabales</taxon>
        <taxon>Fabaceae</taxon>
        <taxon>Papilionoideae</taxon>
        <taxon>50 kb inversion clade</taxon>
        <taxon>NPAAA clade</taxon>
        <taxon>indigoferoid/millettioid clade</taxon>
        <taxon>Phaseoleae</taxon>
        <taxon>Mucuna</taxon>
    </lineage>
</organism>
<reference evidence="1" key="1">
    <citation type="submission" date="2018-05" db="EMBL/GenBank/DDBJ databases">
        <title>Draft genome of Mucuna pruriens seed.</title>
        <authorList>
            <person name="Nnadi N.E."/>
            <person name="Vos R."/>
            <person name="Hasami M.H."/>
            <person name="Devisetty U.K."/>
            <person name="Aguiy J.C."/>
        </authorList>
    </citation>
    <scope>NUCLEOTIDE SEQUENCE [LARGE SCALE GENOMIC DNA]</scope>
    <source>
        <tissue evidence="1">Seed</tissue>
    </source>
</reference>
<protein>
    <submittedName>
        <fullName evidence="1">Uncharacterized protein</fullName>
    </submittedName>
</protein>
<feature type="non-terminal residue" evidence="1">
    <location>
        <position position="1"/>
    </location>
</feature>
<evidence type="ECO:0000313" key="2">
    <source>
        <dbReference type="Proteomes" id="UP000257109"/>
    </source>
</evidence>
<sequence>MKPFRFLASWLTKSSFYNVVKEAWKEDTSWLNVVSYFQTSVNDWNLIKVLWKDYNSLILQKEVFWFQNDRCDWFKYGDSNSRFFRVCTLIKKERNGI</sequence>
<accession>A0A371EDL9</accession>
<name>A0A371EDL9_MUCPR</name>
<dbReference type="AlphaFoldDB" id="A0A371EDL9"/>